<organism evidence="1 2">
    <name type="scientific">Actinoplanes flavus</name>
    <dbReference type="NCBI Taxonomy" id="2820290"/>
    <lineage>
        <taxon>Bacteria</taxon>
        <taxon>Bacillati</taxon>
        <taxon>Actinomycetota</taxon>
        <taxon>Actinomycetes</taxon>
        <taxon>Micromonosporales</taxon>
        <taxon>Micromonosporaceae</taxon>
        <taxon>Actinoplanes</taxon>
    </lineage>
</organism>
<dbReference type="EMBL" id="JAGFNS010000002">
    <property type="protein sequence ID" value="MBO3736610.1"/>
    <property type="molecule type" value="Genomic_DNA"/>
</dbReference>
<evidence type="ECO:0000313" key="1">
    <source>
        <dbReference type="EMBL" id="MBO3736610.1"/>
    </source>
</evidence>
<sequence length="232" mass="24512">MSAMPHQLLPRDVGIGLPDPVRQALNMMAAGCNRAAIMVIHAAALQVQYTTERETHIPDSVSGQAPGEGSSLSRVIVDLEMTADSCHAQSLVVLAKAAADYAIYATQVAADVIAGRQPPMPGSERIKPSDLITALSHYVPPVQFPVTESVSTEMRQQCRFVAEAYATLRNVVENQLIGEDKALYDDRAAVAANAGGTTGISAAFPEALHGYAAAVTWALGVYTDFADEGETS</sequence>
<evidence type="ECO:0000313" key="2">
    <source>
        <dbReference type="Proteomes" id="UP000679690"/>
    </source>
</evidence>
<protein>
    <submittedName>
        <fullName evidence="1">Uncharacterized protein</fullName>
    </submittedName>
</protein>
<dbReference type="RefSeq" id="WP_208465830.1">
    <property type="nucleotide sequence ID" value="NZ_JAGFNS010000002.1"/>
</dbReference>
<comment type="caution">
    <text evidence="1">The sequence shown here is derived from an EMBL/GenBank/DDBJ whole genome shotgun (WGS) entry which is preliminary data.</text>
</comment>
<keyword evidence="2" id="KW-1185">Reference proteome</keyword>
<name>A0ABS3UCW1_9ACTN</name>
<dbReference type="Proteomes" id="UP000679690">
    <property type="component" value="Unassembled WGS sequence"/>
</dbReference>
<reference evidence="1 2" key="1">
    <citation type="submission" date="2021-03" db="EMBL/GenBank/DDBJ databases">
        <title>Actinoplanes flavus sp. nov., a novel actinomycete isolated from Coconut Palm rhizosphere soil.</title>
        <authorList>
            <person name="Luo X."/>
        </authorList>
    </citation>
    <scope>NUCLEOTIDE SEQUENCE [LARGE SCALE GENOMIC DNA]</scope>
    <source>
        <strain evidence="1 2">NEAU-H7</strain>
    </source>
</reference>
<proteinExistence type="predicted"/>
<accession>A0ABS3UCW1</accession>
<gene>
    <name evidence="1" type="ORF">J5X75_03640</name>
</gene>